<keyword evidence="1" id="KW-1133">Transmembrane helix</keyword>
<keyword evidence="5" id="KW-1185">Reference proteome</keyword>
<evidence type="ECO:0000256" key="1">
    <source>
        <dbReference type="SAM" id="Phobius"/>
    </source>
</evidence>
<feature type="transmembrane region" description="Helical" evidence="1">
    <location>
        <begin position="47"/>
        <end position="70"/>
    </location>
</feature>
<name>A0A8X7YGJ6_POPTO</name>
<reference evidence="4" key="1">
    <citation type="journal article" date="2020" name="bioRxiv">
        <title>Hybrid origin of Populus tomentosa Carr. identified through genome sequencing and phylogenomic analysis.</title>
        <authorList>
            <person name="An X."/>
            <person name="Gao K."/>
            <person name="Chen Z."/>
            <person name="Li J."/>
            <person name="Yang X."/>
            <person name="Yang X."/>
            <person name="Zhou J."/>
            <person name="Guo T."/>
            <person name="Zhao T."/>
            <person name="Huang S."/>
            <person name="Miao D."/>
            <person name="Khan W.U."/>
            <person name="Rao P."/>
            <person name="Ye M."/>
            <person name="Lei B."/>
            <person name="Liao W."/>
            <person name="Wang J."/>
            <person name="Ji L."/>
            <person name="Li Y."/>
            <person name="Guo B."/>
            <person name="Mustafa N.S."/>
            <person name="Li S."/>
            <person name="Yun Q."/>
            <person name="Keller S.R."/>
            <person name="Mao J."/>
            <person name="Zhang R."/>
            <person name="Strauss S.H."/>
        </authorList>
    </citation>
    <scope>NUCLEOTIDE SEQUENCE</scope>
    <source>
        <strain evidence="4">GM15</strain>
        <tissue evidence="4">Leaf</tissue>
    </source>
</reference>
<organism evidence="4 5">
    <name type="scientific">Populus tomentosa</name>
    <name type="common">Chinese white poplar</name>
    <dbReference type="NCBI Taxonomy" id="118781"/>
    <lineage>
        <taxon>Eukaryota</taxon>
        <taxon>Viridiplantae</taxon>
        <taxon>Streptophyta</taxon>
        <taxon>Embryophyta</taxon>
        <taxon>Tracheophyta</taxon>
        <taxon>Spermatophyta</taxon>
        <taxon>Magnoliopsida</taxon>
        <taxon>eudicotyledons</taxon>
        <taxon>Gunneridae</taxon>
        <taxon>Pentapetalae</taxon>
        <taxon>rosids</taxon>
        <taxon>fabids</taxon>
        <taxon>Malpighiales</taxon>
        <taxon>Salicaceae</taxon>
        <taxon>Saliceae</taxon>
        <taxon>Populus</taxon>
    </lineage>
</organism>
<evidence type="ECO:0000259" key="3">
    <source>
        <dbReference type="Pfam" id="PF13962"/>
    </source>
</evidence>
<keyword evidence="1" id="KW-0472">Membrane</keyword>
<dbReference type="InterPro" id="IPR026961">
    <property type="entry name" value="PGG_dom"/>
</dbReference>
<evidence type="ECO:0000313" key="4">
    <source>
        <dbReference type="EMBL" id="KAG6752428.1"/>
    </source>
</evidence>
<dbReference type="EMBL" id="JAAWWB010000025">
    <property type="protein sequence ID" value="KAG6752428.1"/>
    <property type="molecule type" value="Genomic_DNA"/>
</dbReference>
<keyword evidence="2" id="KW-0732">Signal</keyword>
<dbReference type="AlphaFoldDB" id="A0A8X7YGJ6"/>
<protein>
    <recommendedName>
        <fullName evidence="3">PGG domain-containing protein</fullName>
    </recommendedName>
</protein>
<comment type="caution">
    <text evidence="4">The sequence shown here is derived from an EMBL/GenBank/DDBJ whole genome shotgun (WGS) entry which is preliminary data.</text>
</comment>
<proteinExistence type="predicted"/>
<keyword evidence="1" id="KW-0812">Transmembrane</keyword>
<evidence type="ECO:0000256" key="2">
    <source>
        <dbReference type="SAM" id="SignalP"/>
    </source>
</evidence>
<feature type="chain" id="PRO_5036475344" description="PGG domain-containing protein" evidence="2">
    <location>
        <begin position="21"/>
        <end position="127"/>
    </location>
</feature>
<sequence length="127" mass="14681">MIGNLLVVAVLVAGVTVAGGIQLPQLRDNNNSSDRRHEFNTTYDKLLYSYLVFDVVALSFSLVAALFLLVPSFTRYGRRSATFLLVRDNRVEQFIVNNENWTPYEWAEDISKRFEEKYIKTDEMVCY</sequence>
<feature type="signal peptide" evidence="2">
    <location>
        <begin position="1"/>
        <end position="20"/>
    </location>
</feature>
<accession>A0A8X7YGJ6</accession>
<gene>
    <name evidence="4" type="ORF">POTOM_044656</name>
</gene>
<dbReference type="Proteomes" id="UP000886885">
    <property type="component" value="Chromosome 13A"/>
</dbReference>
<feature type="domain" description="PGG" evidence="3">
    <location>
        <begin position="4"/>
        <end position="73"/>
    </location>
</feature>
<evidence type="ECO:0000313" key="5">
    <source>
        <dbReference type="Proteomes" id="UP000886885"/>
    </source>
</evidence>
<dbReference type="Pfam" id="PF13962">
    <property type="entry name" value="PGG"/>
    <property type="match status" value="1"/>
</dbReference>